<keyword evidence="2" id="KW-1185">Reference proteome</keyword>
<accession>A0AAE0LKS3</accession>
<name>A0AAE0LKS3_9CHLO</name>
<dbReference type="Proteomes" id="UP001190700">
    <property type="component" value="Unassembled WGS sequence"/>
</dbReference>
<proteinExistence type="predicted"/>
<comment type="caution">
    <text evidence="1">The sequence shown here is derived from an EMBL/GenBank/DDBJ whole genome shotgun (WGS) entry which is preliminary data.</text>
</comment>
<sequence>MLDISGCKRLSWVAVRGALPQLGHLGRLRMRGGPIVAVASCAELRELLAELRARTAAASFSLRLDGDGGDQVASPLSAILSILSTPDPHLEMEVLDLIIAPGGEVQSDSGAAPKPDDKTDVRSILGLMNYYKGLVATINGTARKKDVVNINEAWGTDEQDESLQKLKDALLC</sequence>
<evidence type="ECO:0000313" key="1">
    <source>
        <dbReference type="EMBL" id="KAK3288828.1"/>
    </source>
</evidence>
<dbReference type="AlphaFoldDB" id="A0AAE0LKS3"/>
<gene>
    <name evidence="1" type="ORF">CYMTET_3708</name>
</gene>
<reference evidence="1 2" key="1">
    <citation type="journal article" date="2015" name="Genome Biol. Evol.">
        <title>Comparative Genomics of a Bacterivorous Green Alga Reveals Evolutionary Causalities and Consequences of Phago-Mixotrophic Mode of Nutrition.</title>
        <authorList>
            <person name="Burns J.A."/>
            <person name="Paasch A."/>
            <person name="Narechania A."/>
            <person name="Kim E."/>
        </authorList>
    </citation>
    <scope>NUCLEOTIDE SEQUENCE [LARGE SCALE GENOMIC DNA]</scope>
    <source>
        <strain evidence="1 2">PLY_AMNH</strain>
    </source>
</reference>
<evidence type="ECO:0000313" key="2">
    <source>
        <dbReference type="Proteomes" id="UP001190700"/>
    </source>
</evidence>
<protein>
    <submittedName>
        <fullName evidence="1">Uncharacterized protein</fullName>
    </submittedName>
</protein>
<organism evidence="1 2">
    <name type="scientific">Cymbomonas tetramitiformis</name>
    <dbReference type="NCBI Taxonomy" id="36881"/>
    <lineage>
        <taxon>Eukaryota</taxon>
        <taxon>Viridiplantae</taxon>
        <taxon>Chlorophyta</taxon>
        <taxon>Pyramimonadophyceae</taxon>
        <taxon>Pyramimonadales</taxon>
        <taxon>Pyramimonadaceae</taxon>
        <taxon>Cymbomonas</taxon>
    </lineage>
</organism>
<dbReference type="EMBL" id="LGRX02000345">
    <property type="protein sequence ID" value="KAK3288828.1"/>
    <property type="molecule type" value="Genomic_DNA"/>
</dbReference>